<dbReference type="Pfam" id="PF13649">
    <property type="entry name" value="Methyltransf_25"/>
    <property type="match status" value="1"/>
</dbReference>
<gene>
    <name evidence="3" type="ORF">NK718_14305</name>
</gene>
<dbReference type="CDD" id="cd02440">
    <property type="entry name" value="AdoMet_MTases"/>
    <property type="match status" value="1"/>
</dbReference>
<dbReference type="PANTHER" id="PTHR43861:SF3">
    <property type="entry name" value="PUTATIVE (AFU_ORTHOLOGUE AFUA_2G14390)-RELATED"/>
    <property type="match status" value="1"/>
</dbReference>
<dbReference type="Gene3D" id="3.40.50.150">
    <property type="entry name" value="Vaccinia Virus protein VP39"/>
    <property type="match status" value="1"/>
</dbReference>
<evidence type="ECO:0000313" key="3">
    <source>
        <dbReference type="EMBL" id="MCP8939697.1"/>
    </source>
</evidence>
<name>A0ABT1LDX5_9HYPH</name>
<dbReference type="InterPro" id="IPR029063">
    <property type="entry name" value="SAM-dependent_MTases_sf"/>
</dbReference>
<dbReference type="GO" id="GO:0008168">
    <property type="term" value="F:methyltransferase activity"/>
    <property type="evidence" value="ECO:0007669"/>
    <property type="project" value="UniProtKB-KW"/>
</dbReference>
<accession>A0ABT1LDX5</accession>
<dbReference type="GO" id="GO:0032259">
    <property type="term" value="P:methylation"/>
    <property type="evidence" value="ECO:0007669"/>
    <property type="project" value="UniProtKB-KW"/>
</dbReference>
<evidence type="ECO:0000256" key="1">
    <source>
        <dbReference type="ARBA" id="ARBA00022679"/>
    </source>
</evidence>
<feature type="domain" description="Methyltransferase" evidence="2">
    <location>
        <begin position="40"/>
        <end position="132"/>
    </location>
</feature>
<evidence type="ECO:0000259" key="2">
    <source>
        <dbReference type="Pfam" id="PF13649"/>
    </source>
</evidence>
<reference evidence="3 4" key="1">
    <citation type="submission" date="2022-07" db="EMBL/GenBank/DDBJ databases">
        <authorList>
            <person name="Li W.-J."/>
            <person name="Deng Q.-Q."/>
        </authorList>
    </citation>
    <scope>NUCLEOTIDE SEQUENCE [LARGE SCALE GENOMIC DNA]</scope>
    <source>
        <strain evidence="3 4">SYSU M60028</strain>
    </source>
</reference>
<comment type="caution">
    <text evidence="3">The sequence shown here is derived from an EMBL/GenBank/DDBJ whole genome shotgun (WGS) entry which is preliminary data.</text>
</comment>
<keyword evidence="1" id="KW-0808">Transferase</keyword>
<proteinExistence type="predicted"/>
<keyword evidence="3" id="KW-0489">Methyltransferase</keyword>
<dbReference type="EMBL" id="JANCLU010000013">
    <property type="protein sequence ID" value="MCP8939697.1"/>
    <property type="molecule type" value="Genomic_DNA"/>
</dbReference>
<organism evidence="3 4">
    <name type="scientific">Alsobacter ponti</name>
    <dbReference type="NCBI Taxonomy" id="2962936"/>
    <lineage>
        <taxon>Bacteria</taxon>
        <taxon>Pseudomonadati</taxon>
        <taxon>Pseudomonadota</taxon>
        <taxon>Alphaproteobacteria</taxon>
        <taxon>Hyphomicrobiales</taxon>
        <taxon>Alsobacteraceae</taxon>
        <taxon>Alsobacter</taxon>
    </lineage>
</organism>
<dbReference type="RefSeq" id="WP_254743594.1">
    <property type="nucleotide sequence ID" value="NZ_JANCLU010000013.1"/>
</dbReference>
<dbReference type="SUPFAM" id="SSF53335">
    <property type="entry name" value="S-adenosyl-L-methionine-dependent methyltransferases"/>
    <property type="match status" value="1"/>
</dbReference>
<dbReference type="PANTHER" id="PTHR43861">
    <property type="entry name" value="TRANS-ACONITATE 2-METHYLTRANSFERASE-RELATED"/>
    <property type="match status" value="1"/>
</dbReference>
<protein>
    <submittedName>
        <fullName evidence="3">Class I SAM-dependent methyltransferase</fullName>
    </submittedName>
</protein>
<sequence>MSDIEQWNSRFGGDEYLFGVEPNAFLRSQASRLRPGWSALAVADGEGRNGVWLAGQGLAVTSVEGSPVAIAKARKLAMSRQASLSFVEADLASWIWPRAAFDVVVAIFIQFADPVLRARLFEGMKTALKPGGLLLLEGYRPEQLSYGTGGPRAVENLYTEALLREAFADFHILELKAYDSVVTEGAGHHGMSALIDLVAQKPNATSPTRGQ</sequence>
<dbReference type="Proteomes" id="UP001205890">
    <property type="component" value="Unassembled WGS sequence"/>
</dbReference>
<keyword evidence="4" id="KW-1185">Reference proteome</keyword>
<evidence type="ECO:0000313" key="4">
    <source>
        <dbReference type="Proteomes" id="UP001205890"/>
    </source>
</evidence>
<dbReference type="InterPro" id="IPR041698">
    <property type="entry name" value="Methyltransf_25"/>
</dbReference>